<keyword evidence="2 4" id="KW-0963">Cytoplasm</keyword>
<feature type="domain" description="Tudor" evidence="5">
    <location>
        <begin position="758"/>
        <end position="817"/>
    </location>
</feature>
<evidence type="ECO:0000256" key="3">
    <source>
        <dbReference type="ARBA" id="ARBA00022737"/>
    </source>
</evidence>
<accession>A0A1Q3EE06</accession>
<proteinExistence type="predicted"/>
<dbReference type="Gene3D" id="2.40.50.90">
    <property type="match status" value="5"/>
</dbReference>
<dbReference type="PROSITE" id="PS50304">
    <property type="entry name" value="TUDOR"/>
    <property type="match status" value="1"/>
</dbReference>
<feature type="domain" description="TNase-like" evidence="6">
    <location>
        <begin position="547"/>
        <end position="685"/>
    </location>
</feature>
<dbReference type="Pfam" id="PF00565">
    <property type="entry name" value="SNase"/>
    <property type="match status" value="3"/>
</dbReference>
<organism evidence="7 8">
    <name type="scientific">Lentinula edodes</name>
    <name type="common">Shiitake mushroom</name>
    <name type="synonym">Lentinus edodes</name>
    <dbReference type="NCBI Taxonomy" id="5353"/>
    <lineage>
        <taxon>Eukaryota</taxon>
        <taxon>Fungi</taxon>
        <taxon>Dikarya</taxon>
        <taxon>Basidiomycota</taxon>
        <taxon>Agaricomycotina</taxon>
        <taxon>Agaricomycetes</taxon>
        <taxon>Agaricomycetidae</taxon>
        <taxon>Agaricales</taxon>
        <taxon>Marasmiineae</taxon>
        <taxon>Omphalotaceae</taxon>
        <taxon>Lentinula</taxon>
    </lineage>
</organism>
<dbReference type="GO" id="GO:0031047">
    <property type="term" value="P:regulatory ncRNA-mediated gene silencing"/>
    <property type="evidence" value="ECO:0007669"/>
    <property type="project" value="UniProtKB-UniRule"/>
</dbReference>
<dbReference type="AlphaFoldDB" id="A0A1Q3EE06"/>
<evidence type="ECO:0000256" key="4">
    <source>
        <dbReference type="PIRNR" id="PIRNR017179"/>
    </source>
</evidence>
<dbReference type="GO" id="GO:0005829">
    <property type="term" value="C:cytosol"/>
    <property type="evidence" value="ECO:0007669"/>
    <property type="project" value="UniProtKB-UniRule"/>
</dbReference>
<keyword evidence="8" id="KW-1185">Reference proteome</keyword>
<dbReference type="FunFam" id="2.30.30.140:FF:000018">
    <property type="entry name" value="Serine/threonine-protein kinase 31"/>
    <property type="match status" value="1"/>
</dbReference>
<reference evidence="7 8" key="2">
    <citation type="submission" date="2017-02" db="EMBL/GenBank/DDBJ databases">
        <title>A genome survey and senescence transcriptome analysis in Lentinula edodes.</title>
        <authorList>
            <person name="Sakamoto Y."/>
            <person name="Nakade K."/>
            <person name="Sato S."/>
            <person name="Yoshida Y."/>
            <person name="Miyazaki K."/>
            <person name="Natsume S."/>
            <person name="Konno N."/>
        </authorList>
    </citation>
    <scope>NUCLEOTIDE SEQUENCE [LARGE SCALE GENOMIC DNA]</scope>
    <source>
        <strain evidence="7 8">NBRC 111202</strain>
    </source>
</reference>
<protein>
    <submittedName>
        <fullName evidence="7">Transcription factor</fullName>
    </submittedName>
</protein>
<feature type="domain" description="TNase-like" evidence="6">
    <location>
        <begin position="361"/>
        <end position="517"/>
    </location>
</feature>
<comment type="subcellular location">
    <subcellularLocation>
        <location evidence="1 4">Cytoplasm</location>
    </subcellularLocation>
</comment>
<dbReference type="Gene3D" id="2.30.30.140">
    <property type="match status" value="1"/>
</dbReference>
<reference evidence="7 8" key="1">
    <citation type="submission" date="2016-08" db="EMBL/GenBank/DDBJ databases">
        <authorList>
            <consortium name="Lentinula edodes genome sequencing consortium"/>
            <person name="Sakamoto Y."/>
            <person name="Nakade K."/>
            <person name="Sato S."/>
            <person name="Yoshida Y."/>
            <person name="Miyazaki K."/>
            <person name="Natsume S."/>
            <person name="Konno N."/>
        </authorList>
    </citation>
    <scope>NUCLEOTIDE SEQUENCE [LARGE SCALE GENOMIC DNA]</scope>
    <source>
        <strain evidence="7 8">NBRC 111202</strain>
    </source>
</reference>
<dbReference type="GO" id="GO:0006402">
    <property type="term" value="P:mRNA catabolic process"/>
    <property type="evidence" value="ECO:0007669"/>
    <property type="project" value="UniProtKB-UniRule"/>
</dbReference>
<evidence type="ECO:0000256" key="1">
    <source>
        <dbReference type="ARBA" id="ARBA00004496"/>
    </source>
</evidence>
<sequence>MSMKAIVKSDYLVRHYYVTVLDNMQPIGVISGDSLVLRGRPGPQGQPPKERVLHLADVSAPRMGSSSREDELWAFESREFLRSLAVGKEISFTSTHSLPPNEDVPRDLGSAEIGGLDLASEILKNGWGKIKESKRDPTEEDLRKRELENEAKAAGLGVWNPHGPKARTTHYTMPTDSQAFLSEYKGKPLDAIVEQVRDGSTLRVRLLLPEGDHQLVNIALAGVRAARASTKQGEPSEPWGEEAKFFTESRLLQRPVRVQLLSLPTSTTTPFQPNGSGSAPATASLFIGTVLHPAGNVAEFLVAAGLARVVDWHAGMLAAGGGMERLRSAEKNAKEKRLCLYASAAQPSTSKSSTAANGQTRSFEATVIRIWSGDQISVVEKGSSKEHRLQLSSTRGPKLSDPKQGFYAQEAREFLRKKLIGKPVKCTIDFVRPKEGEYDERECATVRFGNQNVNVAVQLIEKGENIRYNIDTGLTVYQGLASVVRHKRDDEDRSPDYDSLMAAEAAAAAESRGIHSGKDVPPLKQSLNISESSTRATPFLNGFKRLGRVPAVVEYVAAGSRFNRYERLLLPKDNQTLTLVLGGIRAPRTARNPSEKSEPFGPEAFEFATKKYMQRDAEFEVESVDKSGGFIGSLYLNKTENAAVVLVKEGLASVHSYSADSLSWSKQLYDAESEAKSAKRNLWQDYDESAEKVAVAPEIEAGPMKSKYIDIIISDVRTTNFGFSVQILNTEGIASLEKLMRDFSLHHQGAVAVPAGFTPKSGDLVSAKFSDGAWYRAKIRRASPIKKEAEVTFIDYGNQDSVAFKDIRPLAPQFRSLPGQAREARLSFIKLVDPESEYYAEAIDRFRQLCEGRKLVANIDAQEGPLLHLRLIDPQNPQSATDPYECLNAELLRDGVATIDRKCNYLSAYPQLLRKLKDSVLEAKKDRAGMFEFGDVEEDD</sequence>
<dbReference type="InterPro" id="IPR035437">
    <property type="entry name" value="SNase_OB-fold_sf"/>
</dbReference>
<dbReference type="SUPFAM" id="SSF50199">
    <property type="entry name" value="Staphylococcal nuclease"/>
    <property type="match status" value="5"/>
</dbReference>
<dbReference type="InterPro" id="IPR016685">
    <property type="entry name" value="Silence_cplx_Nase-comp_TudorSN"/>
</dbReference>
<dbReference type="Pfam" id="PF00567">
    <property type="entry name" value="TUDOR"/>
    <property type="match status" value="1"/>
</dbReference>
<dbReference type="PROSITE" id="PS50830">
    <property type="entry name" value="TNASE_3"/>
    <property type="match status" value="4"/>
</dbReference>
<dbReference type="GO" id="GO:0031332">
    <property type="term" value="C:RNAi effector complex"/>
    <property type="evidence" value="ECO:0007669"/>
    <property type="project" value="InterPro"/>
</dbReference>
<dbReference type="InterPro" id="IPR016071">
    <property type="entry name" value="Staphylococal_nuclease_OB-fold"/>
</dbReference>
<dbReference type="GO" id="GO:0004518">
    <property type="term" value="F:nuclease activity"/>
    <property type="evidence" value="ECO:0007669"/>
    <property type="project" value="TreeGrafter"/>
</dbReference>
<name>A0A1Q3EE06_LENED</name>
<keyword evidence="3" id="KW-0677">Repeat</keyword>
<gene>
    <name evidence="7" type="ORF">LENED_007290</name>
</gene>
<dbReference type="STRING" id="5353.A0A1Q3EE06"/>
<evidence type="ECO:0000256" key="2">
    <source>
        <dbReference type="ARBA" id="ARBA00022490"/>
    </source>
</evidence>
<dbReference type="PANTHER" id="PTHR12302">
    <property type="entry name" value="EBNA2 BINDING PROTEIN P100"/>
    <property type="match status" value="1"/>
</dbReference>
<dbReference type="SMART" id="SM00318">
    <property type="entry name" value="SNc"/>
    <property type="match status" value="4"/>
</dbReference>
<feature type="domain" description="TNase-like" evidence="6">
    <location>
        <begin position="187"/>
        <end position="343"/>
    </location>
</feature>
<dbReference type="PIRSF" id="PIRSF017179">
    <property type="entry name" value="RISC-Tudor-SN"/>
    <property type="match status" value="1"/>
</dbReference>
<dbReference type="PANTHER" id="PTHR12302:SF2">
    <property type="entry name" value="STAPHYLOCOCCAL NUCLEASE DOMAIN-CONTAINING PROTEIN 1"/>
    <property type="match status" value="1"/>
</dbReference>
<evidence type="ECO:0000259" key="6">
    <source>
        <dbReference type="PROSITE" id="PS50830"/>
    </source>
</evidence>
<dbReference type="SMART" id="SM00333">
    <property type="entry name" value="TUDOR"/>
    <property type="match status" value="1"/>
</dbReference>
<evidence type="ECO:0000259" key="5">
    <source>
        <dbReference type="PROSITE" id="PS50304"/>
    </source>
</evidence>
<dbReference type="EMBL" id="BDGU01000250">
    <property type="protein sequence ID" value="GAW05431.1"/>
    <property type="molecule type" value="Genomic_DNA"/>
</dbReference>
<dbReference type="Proteomes" id="UP000188533">
    <property type="component" value="Unassembled WGS sequence"/>
</dbReference>
<comment type="caution">
    <text evidence="7">The sequence shown here is derived from an EMBL/GenBank/DDBJ whole genome shotgun (WGS) entry which is preliminary data.</text>
</comment>
<dbReference type="CDD" id="cd00175">
    <property type="entry name" value="SNc"/>
    <property type="match status" value="1"/>
</dbReference>
<dbReference type="GO" id="GO:0003723">
    <property type="term" value="F:RNA binding"/>
    <property type="evidence" value="ECO:0007669"/>
    <property type="project" value="UniProtKB-UniRule"/>
</dbReference>
<evidence type="ECO:0000313" key="8">
    <source>
        <dbReference type="Proteomes" id="UP000188533"/>
    </source>
</evidence>
<dbReference type="GO" id="GO:0005634">
    <property type="term" value="C:nucleus"/>
    <property type="evidence" value="ECO:0007669"/>
    <property type="project" value="TreeGrafter"/>
</dbReference>
<feature type="domain" description="TNase-like" evidence="6">
    <location>
        <begin position="29"/>
        <end position="161"/>
    </location>
</feature>
<dbReference type="InterPro" id="IPR002999">
    <property type="entry name" value="Tudor"/>
</dbReference>
<dbReference type="SUPFAM" id="SSF63748">
    <property type="entry name" value="Tudor/PWWP/MBT"/>
    <property type="match status" value="1"/>
</dbReference>
<evidence type="ECO:0000313" key="7">
    <source>
        <dbReference type="EMBL" id="GAW05431.1"/>
    </source>
</evidence>